<evidence type="ECO:0000313" key="1">
    <source>
        <dbReference type="EMBL" id="MBB6096219.1"/>
    </source>
</evidence>
<reference evidence="1 2" key="1">
    <citation type="submission" date="2020-08" db="EMBL/GenBank/DDBJ databases">
        <title>Genomic Encyclopedia of Type Strains, Phase IV (KMG-IV): sequencing the most valuable type-strain genomes for metagenomic binning, comparative biology and taxonomic classification.</title>
        <authorList>
            <person name="Goeker M."/>
        </authorList>
    </citation>
    <scope>NUCLEOTIDE SEQUENCE [LARGE SCALE GENOMIC DNA]</scope>
    <source>
        <strain evidence="1 2">DSM 26723</strain>
    </source>
</reference>
<dbReference type="Proteomes" id="UP000588068">
    <property type="component" value="Unassembled WGS sequence"/>
</dbReference>
<protein>
    <submittedName>
        <fullName evidence="1">Uncharacterized protein</fullName>
    </submittedName>
</protein>
<dbReference type="RefSeq" id="WP_184335613.1">
    <property type="nucleotide sequence ID" value="NZ_JACHHZ010000007.1"/>
</dbReference>
<dbReference type="EMBL" id="JACHHZ010000007">
    <property type="protein sequence ID" value="MBB6096219.1"/>
    <property type="molecule type" value="Genomic_DNA"/>
</dbReference>
<evidence type="ECO:0000313" key="2">
    <source>
        <dbReference type="Proteomes" id="UP000588068"/>
    </source>
</evidence>
<sequence>MPITTPDGSLDAYRGDEEHFSHVLSHLFQPAIEIAGMAMVSPIATGANLVHASIVDKIVKSDLVLCDMSGLNPNVFFEMGLRTALNQPLCFVVDDITESSIPFDAGIVNYHVYRSDLTPWTIKREIETLAAHIRTSVEQSKEGNALWRYFGLRAQFGGDGARPTTSSGDKLEYLTMEVEGLRRKFDGIISGVAAATSEKLTRSTTQNEHEISDEQVAGALLAFDPTTSSTEHLTTLSNQLRGRLKRTRTRTEEVAIERVLVQIEDTLKNRTAPT</sequence>
<organism evidence="1 2">
    <name type="scientific">Povalibacter uvarum</name>
    <dbReference type="NCBI Taxonomy" id="732238"/>
    <lineage>
        <taxon>Bacteria</taxon>
        <taxon>Pseudomonadati</taxon>
        <taxon>Pseudomonadota</taxon>
        <taxon>Gammaproteobacteria</taxon>
        <taxon>Steroidobacterales</taxon>
        <taxon>Steroidobacteraceae</taxon>
        <taxon>Povalibacter</taxon>
    </lineage>
</organism>
<name>A0A841HVD5_9GAMM</name>
<accession>A0A841HVD5</accession>
<gene>
    <name evidence="1" type="ORF">HNQ60_005141</name>
</gene>
<keyword evidence="2" id="KW-1185">Reference proteome</keyword>
<proteinExistence type="predicted"/>
<dbReference type="AlphaFoldDB" id="A0A841HVD5"/>
<comment type="caution">
    <text evidence="1">The sequence shown here is derived from an EMBL/GenBank/DDBJ whole genome shotgun (WGS) entry which is preliminary data.</text>
</comment>